<keyword evidence="3" id="KW-1185">Reference proteome</keyword>
<dbReference type="AlphaFoldDB" id="A0A4Q9PLJ6"/>
<accession>A0A4Q9PLJ6</accession>
<sequence length="111" mass="12350">MTWFAIGRRAGMKAVIKTPQGSLSSVMLRDGMIYFVADASGDHSHTPFGSIVTSINTSISVVMVSHFLLDLQEANQRTVKVILKILYILREALLVVRSISCVGWWIPWVQS</sequence>
<feature type="transmembrane region" description="Helical" evidence="1">
    <location>
        <begin position="81"/>
        <end position="106"/>
    </location>
</feature>
<proteinExistence type="predicted"/>
<organism evidence="2 3">
    <name type="scientific">Dichomitus squalens</name>
    <dbReference type="NCBI Taxonomy" id="114155"/>
    <lineage>
        <taxon>Eukaryota</taxon>
        <taxon>Fungi</taxon>
        <taxon>Dikarya</taxon>
        <taxon>Basidiomycota</taxon>
        <taxon>Agaricomycotina</taxon>
        <taxon>Agaricomycetes</taxon>
        <taxon>Polyporales</taxon>
        <taxon>Polyporaceae</taxon>
        <taxon>Dichomitus</taxon>
    </lineage>
</organism>
<evidence type="ECO:0000313" key="3">
    <source>
        <dbReference type="Proteomes" id="UP000292082"/>
    </source>
</evidence>
<reference evidence="2 3" key="1">
    <citation type="submission" date="2019-01" db="EMBL/GenBank/DDBJ databases">
        <title>Draft genome sequences of three monokaryotic isolates of the white-rot basidiomycete fungus Dichomitus squalens.</title>
        <authorList>
            <consortium name="DOE Joint Genome Institute"/>
            <person name="Lopez S.C."/>
            <person name="Andreopoulos B."/>
            <person name="Pangilinan J."/>
            <person name="Lipzen A."/>
            <person name="Riley R."/>
            <person name="Ahrendt S."/>
            <person name="Ng V."/>
            <person name="Barry K."/>
            <person name="Daum C."/>
            <person name="Grigoriev I.V."/>
            <person name="Hilden K.S."/>
            <person name="Makela M.R."/>
            <person name="de Vries R.P."/>
        </authorList>
    </citation>
    <scope>NUCLEOTIDE SEQUENCE [LARGE SCALE GENOMIC DNA]</scope>
    <source>
        <strain evidence="2 3">CBS 464.89</strain>
    </source>
</reference>
<protein>
    <submittedName>
        <fullName evidence="2">Uncharacterized protein</fullName>
    </submittedName>
</protein>
<keyword evidence="1" id="KW-1133">Transmembrane helix</keyword>
<keyword evidence="1" id="KW-0812">Transmembrane</keyword>
<dbReference type="Proteomes" id="UP000292082">
    <property type="component" value="Unassembled WGS sequence"/>
</dbReference>
<gene>
    <name evidence="2" type="ORF">BD310DRAFT_711851</name>
</gene>
<dbReference type="EMBL" id="ML145175">
    <property type="protein sequence ID" value="TBU55073.1"/>
    <property type="molecule type" value="Genomic_DNA"/>
</dbReference>
<evidence type="ECO:0000256" key="1">
    <source>
        <dbReference type="SAM" id="Phobius"/>
    </source>
</evidence>
<evidence type="ECO:0000313" key="2">
    <source>
        <dbReference type="EMBL" id="TBU55073.1"/>
    </source>
</evidence>
<name>A0A4Q9PLJ6_9APHY</name>
<keyword evidence="1" id="KW-0472">Membrane</keyword>